<gene>
    <name evidence="1" type="ORF">ANE_LOCUS26329</name>
</gene>
<accession>A0A565CQ89</accession>
<keyword evidence="2" id="KW-1185">Reference proteome</keyword>
<evidence type="ECO:0000313" key="1">
    <source>
        <dbReference type="EMBL" id="VVB15885.1"/>
    </source>
</evidence>
<reference evidence="1" key="1">
    <citation type="submission" date="2019-07" db="EMBL/GenBank/DDBJ databases">
        <authorList>
            <person name="Dittberner H."/>
        </authorList>
    </citation>
    <scope>NUCLEOTIDE SEQUENCE [LARGE SCALE GENOMIC DNA]</scope>
</reference>
<dbReference type="EMBL" id="CABITT030000008">
    <property type="protein sequence ID" value="VVB15885.1"/>
    <property type="molecule type" value="Genomic_DNA"/>
</dbReference>
<protein>
    <submittedName>
        <fullName evidence="1">Uncharacterized protein</fullName>
    </submittedName>
</protein>
<name>A0A565CQ89_9BRAS</name>
<comment type="caution">
    <text evidence="1">The sequence shown here is derived from an EMBL/GenBank/DDBJ whole genome shotgun (WGS) entry which is preliminary data.</text>
</comment>
<sequence>MWRSRRPLSIKEMIAQEQGFSNPFTHPHDSRSGRHFLALMEHQGSDQPYVVSGTFCLQPQSPQELALVKHFDELSEIYERKDFLKAQSEHDEDSHISTHLHSNDDFSSEFYDTKFAACFAISLVADNKEIIQSESLRKKTTMKFSFHRITYEKKRTKHLRSLPLL</sequence>
<proteinExistence type="predicted"/>
<dbReference type="Proteomes" id="UP000489600">
    <property type="component" value="Unassembled WGS sequence"/>
</dbReference>
<dbReference type="AlphaFoldDB" id="A0A565CQ89"/>
<evidence type="ECO:0000313" key="2">
    <source>
        <dbReference type="Proteomes" id="UP000489600"/>
    </source>
</evidence>
<organism evidence="1 2">
    <name type="scientific">Arabis nemorensis</name>
    <dbReference type="NCBI Taxonomy" id="586526"/>
    <lineage>
        <taxon>Eukaryota</taxon>
        <taxon>Viridiplantae</taxon>
        <taxon>Streptophyta</taxon>
        <taxon>Embryophyta</taxon>
        <taxon>Tracheophyta</taxon>
        <taxon>Spermatophyta</taxon>
        <taxon>Magnoliopsida</taxon>
        <taxon>eudicotyledons</taxon>
        <taxon>Gunneridae</taxon>
        <taxon>Pentapetalae</taxon>
        <taxon>rosids</taxon>
        <taxon>malvids</taxon>
        <taxon>Brassicales</taxon>
        <taxon>Brassicaceae</taxon>
        <taxon>Arabideae</taxon>
        <taxon>Arabis</taxon>
    </lineage>
</organism>